<dbReference type="InterPro" id="IPR010035">
    <property type="entry name" value="Thi_S"/>
</dbReference>
<dbReference type="InterPro" id="IPR016155">
    <property type="entry name" value="Mopterin_synth/thiamin_S_b"/>
</dbReference>
<reference evidence="2" key="1">
    <citation type="submission" date="2014-09" db="EMBL/GenBank/DDBJ databases">
        <authorList>
            <person name="Gomez-Valero L."/>
        </authorList>
    </citation>
    <scope>NUCLEOTIDE SEQUENCE [LARGE SCALE GENOMIC DNA]</scope>
    <source>
        <strain evidence="2">ATCC700992</strain>
    </source>
</reference>
<dbReference type="InterPro" id="IPR003749">
    <property type="entry name" value="ThiS/MoaD-like"/>
</dbReference>
<organism evidence="1 2">
    <name type="scientific">Legionella fallonii LLAP-10</name>
    <dbReference type="NCBI Taxonomy" id="1212491"/>
    <lineage>
        <taxon>Bacteria</taxon>
        <taxon>Pseudomonadati</taxon>
        <taxon>Pseudomonadota</taxon>
        <taxon>Gammaproteobacteria</taxon>
        <taxon>Legionellales</taxon>
        <taxon>Legionellaceae</taxon>
        <taxon>Legionella</taxon>
    </lineage>
</organism>
<dbReference type="AlphaFoldDB" id="A0A098G4H7"/>
<accession>A0A098G4H7</accession>
<dbReference type="KEGG" id="lfa:LFA_1457"/>
<dbReference type="STRING" id="1212491.LFA_1457"/>
<dbReference type="PANTHER" id="PTHR34472:SF1">
    <property type="entry name" value="SULFUR CARRIER PROTEIN THIS"/>
    <property type="match status" value="1"/>
</dbReference>
<sequence length="67" mass="7648">MVSIYLNDTVQQIEPTQSLHELLIQNNYIEQHFAVAINNRLIPRMAYNITLLNPGDRVDIIVPMQGG</sequence>
<protein>
    <recommendedName>
        <fullName evidence="3">Thiamine biosynthesis protein ThiS</fullName>
    </recommendedName>
</protein>
<gene>
    <name evidence="1" type="ORF">LFA_1457</name>
</gene>
<evidence type="ECO:0000313" key="2">
    <source>
        <dbReference type="Proteomes" id="UP000032430"/>
    </source>
</evidence>
<dbReference type="CDD" id="cd00565">
    <property type="entry name" value="Ubl_ThiS"/>
    <property type="match status" value="1"/>
</dbReference>
<dbReference type="Proteomes" id="UP000032430">
    <property type="component" value="Chromosome I"/>
</dbReference>
<dbReference type="Gene3D" id="3.10.20.30">
    <property type="match status" value="1"/>
</dbReference>
<dbReference type="OrthoDB" id="9800283at2"/>
<dbReference type="SUPFAM" id="SSF54285">
    <property type="entry name" value="MoaD/ThiS"/>
    <property type="match status" value="1"/>
</dbReference>
<name>A0A098G4H7_9GAMM</name>
<evidence type="ECO:0008006" key="3">
    <source>
        <dbReference type="Google" id="ProtNLM"/>
    </source>
</evidence>
<dbReference type="NCBIfam" id="TIGR01683">
    <property type="entry name" value="thiS"/>
    <property type="match status" value="1"/>
</dbReference>
<dbReference type="RefSeq" id="WP_045095468.1">
    <property type="nucleotide sequence ID" value="NZ_LN614827.1"/>
</dbReference>
<keyword evidence="2" id="KW-1185">Reference proteome</keyword>
<dbReference type="Pfam" id="PF02597">
    <property type="entry name" value="ThiS"/>
    <property type="match status" value="1"/>
</dbReference>
<dbReference type="EMBL" id="LN614827">
    <property type="protein sequence ID" value="CEG56876.1"/>
    <property type="molecule type" value="Genomic_DNA"/>
</dbReference>
<dbReference type="HOGENOM" id="CLU_174611_2_1_6"/>
<evidence type="ECO:0000313" key="1">
    <source>
        <dbReference type="EMBL" id="CEG56876.1"/>
    </source>
</evidence>
<dbReference type="PANTHER" id="PTHR34472">
    <property type="entry name" value="SULFUR CARRIER PROTEIN THIS"/>
    <property type="match status" value="1"/>
</dbReference>
<dbReference type="InterPro" id="IPR012675">
    <property type="entry name" value="Beta-grasp_dom_sf"/>
</dbReference>
<proteinExistence type="predicted"/>